<protein>
    <submittedName>
        <fullName evidence="2">EAL domain-containing protein</fullName>
    </submittedName>
</protein>
<dbReference type="EMBL" id="JABRWJ010000005">
    <property type="protein sequence ID" value="NRF68835.1"/>
    <property type="molecule type" value="Genomic_DNA"/>
</dbReference>
<dbReference type="PANTHER" id="PTHR33121:SF70">
    <property type="entry name" value="SIGNALING PROTEIN YKOW"/>
    <property type="match status" value="1"/>
</dbReference>
<dbReference type="PANTHER" id="PTHR33121">
    <property type="entry name" value="CYCLIC DI-GMP PHOSPHODIESTERASE PDEF"/>
    <property type="match status" value="1"/>
</dbReference>
<accession>A0ABX2EJJ4</accession>
<evidence type="ECO:0000313" key="2">
    <source>
        <dbReference type="EMBL" id="NRF68835.1"/>
    </source>
</evidence>
<dbReference type="InterPro" id="IPR050706">
    <property type="entry name" value="Cyclic-di-GMP_PDE-like"/>
</dbReference>
<comment type="caution">
    <text evidence="2">The sequence shown here is derived from an EMBL/GenBank/DDBJ whole genome shotgun (WGS) entry which is preliminary data.</text>
</comment>
<evidence type="ECO:0000259" key="1">
    <source>
        <dbReference type="PROSITE" id="PS50883"/>
    </source>
</evidence>
<sequence length="316" mass="33758">MTAAVATLPPPVGARTLELRGLRLNSAFQPIVSLSHRRVVGHEALLRATDAQGHAVPPLQALALATGAAAEARLDTDCLQLHVANFGRQAQGAQWLFANLRPGTFLRGAREAVIAQLSTALHEHGLTPQQLVLEVTEDAVADPSAFESAGQAAREAGCLLALDDFGAGHSNFDRVWRIRPDIVKLDRSLVQRGALDGGVARVIAQMVSLLHQCGALVLMEGIETADEANVALDCDVDLVQGYRFGRPMPQLQGTERLSRPLVSAWSQFERRAGDSSRAHRERIAPYLNAIGHGGSLIEAGRSVAAAAGPRPRARCR</sequence>
<proteinExistence type="predicted"/>
<dbReference type="PROSITE" id="PS50883">
    <property type="entry name" value="EAL"/>
    <property type="match status" value="1"/>
</dbReference>
<dbReference type="InterPro" id="IPR001633">
    <property type="entry name" value="EAL_dom"/>
</dbReference>
<dbReference type="Gene3D" id="3.20.20.450">
    <property type="entry name" value="EAL domain"/>
    <property type="match status" value="1"/>
</dbReference>
<name>A0ABX2EJJ4_9BURK</name>
<evidence type="ECO:0000313" key="3">
    <source>
        <dbReference type="Proteomes" id="UP000737171"/>
    </source>
</evidence>
<dbReference type="SMART" id="SM00052">
    <property type="entry name" value="EAL"/>
    <property type="match status" value="1"/>
</dbReference>
<organism evidence="2 3">
    <name type="scientific">Pseudaquabacterium terrae</name>
    <dbReference type="NCBI Taxonomy" id="2732868"/>
    <lineage>
        <taxon>Bacteria</taxon>
        <taxon>Pseudomonadati</taxon>
        <taxon>Pseudomonadota</taxon>
        <taxon>Betaproteobacteria</taxon>
        <taxon>Burkholderiales</taxon>
        <taxon>Sphaerotilaceae</taxon>
        <taxon>Pseudaquabacterium</taxon>
    </lineage>
</organism>
<dbReference type="SUPFAM" id="SSF141868">
    <property type="entry name" value="EAL domain-like"/>
    <property type="match status" value="1"/>
</dbReference>
<dbReference type="Proteomes" id="UP000737171">
    <property type="component" value="Unassembled WGS sequence"/>
</dbReference>
<gene>
    <name evidence="2" type="ORF">HLB44_17725</name>
</gene>
<dbReference type="CDD" id="cd01948">
    <property type="entry name" value="EAL"/>
    <property type="match status" value="1"/>
</dbReference>
<feature type="domain" description="EAL" evidence="1">
    <location>
        <begin position="6"/>
        <end position="261"/>
    </location>
</feature>
<keyword evidence="3" id="KW-1185">Reference proteome</keyword>
<dbReference type="Pfam" id="PF00563">
    <property type="entry name" value="EAL"/>
    <property type="match status" value="1"/>
</dbReference>
<dbReference type="RefSeq" id="WP_173124928.1">
    <property type="nucleotide sequence ID" value="NZ_JABRWJ010000005.1"/>
</dbReference>
<dbReference type="InterPro" id="IPR035919">
    <property type="entry name" value="EAL_sf"/>
</dbReference>
<reference evidence="2 3" key="1">
    <citation type="submission" date="2020-05" db="EMBL/GenBank/DDBJ databases">
        <title>Aquincola sp. isolate from soil.</title>
        <authorList>
            <person name="Han J."/>
            <person name="Kim D.-U."/>
        </authorList>
    </citation>
    <scope>NUCLEOTIDE SEQUENCE [LARGE SCALE GENOMIC DNA]</scope>
    <source>
        <strain evidence="2 3">S2</strain>
    </source>
</reference>